<keyword evidence="1" id="KW-1185">Reference proteome</keyword>
<dbReference type="Proteomes" id="UP000036681">
    <property type="component" value="Unplaced"/>
</dbReference>
<accession>A0A0M3HS69</accession>
<protein>
    <submittedName>
        <fullName evidence="2">Uncharacterized protein</fullName>
    </submittedName>
</protein>
<evidence type="ECO:0000313" key="2">
    <source>
        <dbReference type="WBParaSite" id="ALUE_0000527401-mRNA-1"/>
    </source>
</evidence>
<organism evidence="1 2">
    <name type="scientific">Ascaris lumbricoides</name>
    <name type="common">Giant roundworm</name>
    <dbReference type="NCBI Taxonomy" id="6252"/>
    <lineage>
        <taxon>Eukaryota</taxon>
        <taxon>Metazoa</taxon>
        <taxon>Ecdysozoa</taxon>
        <taxon>Nematoda</taxon>
        <taxon>Chromadorea</taxon>
        <taxon>Rhabditida</taxon>
        <taxon>Spirurina</taxon>
        <taxon>Ascaridomorpha</taxon>
        <taxon>Ascaridoidea</taxon>
        <taxon>Ascarididae</taxon>
        <taxon>Ascaris</taxon>
    </lineage>
</organism>
<sequence length="115" mass="12957">MKEDHMNKWAVGTGWERAISKWISAPIYEKREKRAATTTDRCTDSELSCYKTSNTREGARRTAPPATRCVSVGRKVGGVGANSPREQPLACPTRPHCLFYTLFSPSRDCLLRPKR</sequence>
<name>A0A0M3HS69_ASCLU</name>
<evidence type="ECO:0000313" key="1">
    <source>
        <dbReference type="Proteomes" id="UP000036681"/>
    </source>
</evidence>
<dbReference type="WBParaSite" id="ALUE_0000527401-mRNA-1">
    <property type="protein sequence ID" value="ALUE_0000527401-mRNA-1"/>
    <property type="gene ID" value="ALUE_0000527401"/>
</dbReference>
<proteinExistence type="predicted"/>
<reference evidence="2" key="1">
    <citation type="submission" date="2017-02" db="UniProtKB">
        <authorList>
            <consortium name="WormBaseParasite"/>
        </authorList>
    </citation>
    <scope>IDENTIFICATION</scope>
</reference>
<dbReference type="AlphaFoldDB" id="A0A0M3HS69"/>